<dbReference type="RefSeq" id="WP_352066151.1">
    <property type="nucleotide sequence ID" value="NZ_JBEPAZ010000098.1"/>
</dbReference>
<protein>
    <submittedName>
        <fullName evidence="2">DUF6233 domain-containing protein</fullName>
    </submittedName>
</protein>
<evidence type="ECO:0000313" key="3">
    <source>
        <dbReference type="Proteomes" id="UP001470023"/>
    </source>
</evidence>
<comment type="caution">
    <text evidence="2">The sequence shown here is derived from an EMBL/GenBank/DDBJ whole genome shotgun (WGS) entry which is preliminary data.</text>
</comment>
<dbReference type="InterPro" id="IPR046200">
    <property type="entry name" value="DUF6233"/>
</dbReference>
<gene>
    <name evidence="2" type="ORF">ABT272_42585</name>
</gene>
<feature type="region of interest" description="Disordered" evidence="1">
    <location>
        <begin position="1"/>
        <end position="28"/>
    </location>
</feature>
<evidence type="ECO:0000313" key="2">
    <source>
        <dbReference type="EMBL" id="MER6434303.1"/>
    </source>
</evidence>
<evidence type="ECO:0000256" key="1">
    <source>
        <dbReference type="SAM" id="MobiDB-lite"/>
    </source>
</evidence>
<keyword evidence="3" id="KW-1185">Reference proteome</keyword>
<accession>A0ABV1UKN2</accession>
<dbReference type="Proteomes" id="UP001470023">
    <property type="component" value="Unassembled WGS sequence"/>
</dbReference>
<dbReference type="EMBL" id="JBEPAZ010000098">
    <property type="protein sequence ID" value="MER6434303.1"/>
    <property type="molecule type" value="Genomic_DNA"/>
</dbReference>
<feature type="compositionally biased region" description="Low complexity" evidence="1">
    <location>
        <begin position="1"/>
        <end position="14"/>
    </location>
</feature>
<sequence length="88" mass="9465">MQRSAAAAAAAVGPSGPGAEGEGRRIRDGKAAACRASGGRWRASCRLHDDPARCHPISADDARRALTGDRRFFRACEFCRPDARLEIR</sequence>
<proteinExistence type="predicted"/>
<reference evidence="2 3" key="1">
    <citation type="submission" date="2024-06" db="EMBL/GenBank/DDBJ databases">
        <title>The Natural Products Discovery Center: Release of the First 8490 Sequenced Strains for Exploring Actinobacteria Biosynthetic Diversity.</title>
        <authorList>
            <person name="Kalkreuter E."/>
            <person name="Kautsar S.A."/>
            <person name="Yang D."/>
            <person name="Bader C.D."/>
            <person name="Teijaro C.N."/>
            <person name="Fluegel L."/>
            <person name="Davis C.M."/>
            <person name="Simpson J.R."/>
            <person name="Lauterbach L."/>
            <person name="Steele A.D."/>
            <person name="Gui C."/>
            <person name="Meng S."/>
            <person name="Li G."/>
            <person name="Viehrig K."/>
            <person name="Ye F."/>
            <person name="Su P."/>
            <person name="Kiefer A.F."/>
            <person name="Nichols A."/>
            <person name="Cepeda A.J."/>
            <person name="Yan W."/>
            <person name="Fan B."/>
            <person name="Jiang Y."/>
            <person name="Adhikari A."/>
            <person name="Zheng C.-J."/>
            <person name="Schuster L."/>
            <person name="Cowan T.M."/>
            <person name="Smanski M.J."/>
            <person name="Chevrette M.G."/>
            <person name="De Carvalho L.P.S."/>
            <person name="Shen B."/>
        </authorList>
    </citation>
    <scope>NUCLEOTIDE SEQUENCE [LARGE SCALE GENOMIC DNA]</scope>
    <source>
        <strain evidence="2 3">NPDC001166</strain>
    </source>
</reference>
<name>A0ABV1UKN2_9ACTN</name>
<organism evidence="2 3">
    <name type="scientific">Streptomyces sp. 900105245</name>
    <dbReference type="NCBI Taxonomy" id="3154379"/>
    <lineage>
        <taxon>Bacteria</taxon>
        <taxon>Bacillati</taxon>
        <taxon>Actinomycetota</taxon>
        <taxon>Actinomycetes</taxon>
        <taxon>Kitasatosporales</taxon>
        <taxon>Streptomycetaceae</taxon>
        <taxon>Streptomyces</taxon>
    </lineage>
</organism>
<dbReference type="Pfam" id="PF19746">
    <property type="entry name" value="DUF6233"/>
    <property type="match status" value="1"/>
</dbReference>